<keyword evidence="1" id="KW-0482">Metalloprotease</keyword>
<dbReference type="Proteomes" id="UP000595814">
    <property type="component" value="Chromosome"/>
</dbReference>
<sequence>MKNHKDGLKYQDILFLIFYLFILNIIIFILSNLLTEYFTPKLYYNLIIYTLMNIIVVIIILILYKTELLKDIKLVRQNLRKICFTILSTYFIYIILSNILAYMMNSFFELDLYKETSIDINRQNIFKLIYDFPVLWFINSVILIPMAEEVTFRYLLIKKLSTITPYRTTIIINSLIFTYFHSGLTTSFFTYLLTTISIVFVYLKTNKNLIAVIFYHIIINLLSYIGELLIL</sequence>
<accession>A0AC61MTF1</accession>
<reference evidence="1 2" key="1">
    <citation type="journal article" date="2022" name="Int. J. Syst. Evol. Microbiol.">
        <title>Miniphocaeibacter halophilus sp. nov., an ammonium-tolerant acetate-producing bacterium isolated from a biogas system.</title>
        <authorList>
            <person name="Schnurer A."/>
            <person name="Singh A."/>
            <person name="Bi S."/>
            <person name="Qiao W."/>
            <person name="Westerholm M."/>
        </authorList>
    </citation>
    <scope>NUCLEOTIDE SEQUENCE [LARGE SCALE GENOMIC DNA]</scope>
    <source>
        <strain evidence="1 2">AMB_01</strain>
    </source>
</reference>
<evidence type="ECO:0000313" key="1">
    <source>
        <dbReference type="EMBL" id="QQK08902.1"/>
    </source>
</evidence>
<gene>
    <name evidence="1" type="ORF">JFY71_05030</name>
</gene>
<keyword evidence="2" id="KW-1185">Reference proteome</keyword>
<evidence type="ECO:0000313" key="2">
    <source>
        <dbReference type="Proteomes" id="UP000595814"/>
    </source>
</evidence>
<keyword evidence="1" id="KW-0645">Protease</keyword>
<dbReference type="EMBL" id="CP066744">
    <property type="protein sequence ID" value="QQK08902.1"/>
    <property type="molecule type" value="Genomic_DNA"/>
</dbReference>
<organism evidence="1 2">
    <name type="scientific">Miniphocaeibacter halophilus</name>
    <dbReference type="NCBI Taxonomy" id="2931922"/>
    <lineage>
        <taxon>Bacteria</taxon>
        <taxon>Bacillati</taxon>
        <taxon>Bacillota</taxon>
        <taxon>Tissierellia</taxon>
        <taxon>Tissierellales</taxon>
        <taxon>Peptoniphilaceae</taxon>
        <taxon>Miniphocaeibacter</taxon>
    </lineage>
</organism>
<name>A0AC61MTF1_9FIRM</name>
<protein>
    <submittedName>
        <fullName evidence="1">CPBP family intramembrane metalloprotease</fullName>
    </submittedName>
</protein>
<keyword evidence="1" id="KW-0378">Hydrolase</keyword>
<proteinExistence type="predicted"/>